<accession>A0A669E8F9</accession>
<dbReference type="Gene3D" id="1.20.1160.11">
    <property type="entry name" value="Paired amphipathic helix"/>
    <property type="match status" value="3"/>
</dbReference>
<dbReference type="Ensembl" id="ENSONIT00000042564.1">
    <property type="protein sequence ID" value="ENSONIP00000067864.1"/>
    <property type="gene ID" value="ENSONIG00000001898.2"/>
</dbReference>
<keyword evidence="2" id="KW-0678">Repressor</keyword>
<dbReference type="SMART" id="SM00761">
    <property type="entry name" value="HDAC_interact"/>
    <property type="match status" value="1"/>
</dbReference>
<dbReference type="Proteomes" id="UP000005207">
    <property type="component" value="Linkage group LG23"/>
</dbReference>
<dbReference type="Pfam" id="PF02671">
    <property type="entry name" value="PAH"/>
    <property type="match status" value="2"/>
</dbReference>
<keyword evidence="3" id="KW-0677">Repeat</keyword>
<sequence>MSYCFCQRDTVGRGPAVTKHIVEDALSYLDQVKIRFANDPGIYNKFLDIMKEFKSQSIDTPGVINRVSQLFHGHPDLVLGFNAFLPPGYRIEVPKNGMAFLQSPFSAQVSPSPQGKSPVAPAVAATSGSASSSHSEVGPAQTSEVKVATTEPLSSSAAGPPEPPSRLSLPLTSRESQNPAATSSVSPPASETSPVEFDSAISYVNKIKNRFLDHPEIYRAFLEILHTYQKKMKYSCTKDQSFASVGKHGVLREFSFFDKVRRLFKSQEVYENFLRCIALFNQEVVSGAELLQLVTPFLGKFPELYTQFKSFLGDKELSHAVSGLSDRYMEGGGGREVDYASCKRLGSSYRALPKTYQQPKCSGRTALCKEVLNDTWVSFPSWSEDSTFVSSKKTPYEEQLHRCEDERFELDVVLETNLATIRVLESVQKKLSRLSPEDQDRFRLDDCLGGTSEVIQRRAVYRIYGDKAPEIIEGLKRSPATAVPVVLKRLKAKEEEWREAQQGFNKIWREQYEKAYLKSLDHQGVNFKQNDMKALRSKSLLNEIESIYDESTEEGGVGQQSRNGSASSSEPHMVFTYEDKQILEDAASLIIYHVKRQPTIHKDDKDHIKRIIQHFVPDLFFSRRGELSDTEEWTDEEAEPEEGGDKGGGGTATTAAGGGGNAEHQKELDGVYNLFFVNNNWYFFLRLHQTLCSRLLRVYRQAERQLLEHRAEQSRERLLMAEGRREKACDLAMELRLKQPSEVELEEYYPAFLDMVRSLLDGNLDSTQYEDTLREMFTIHAYIGFTIDKVIHNIIRQLQHLVSDEVCLQVVDLYLAERKRGAAGGNLSSQCVRAAWETSYQWKAERVMAEENCFKVMFIQNKGQVTMTIELLDTEEAQADDPLDVQVNTYLLTIFKLVYTPETWK</sequence>
<reference evidence="10" key="2">
    <citation type="submission" date="2025-08" db="UniProtKB">
        <authorList>
            <consortium name="Ensembl"/>
        </authorList>
    </citation>
    <scope>IDENTIFICATION</scope>
</reference>
<dbReference type="Pfam" id="PF08295">
    <property type="entry name" value="Sin3_corepress"/>
    <property type="match status" value="1"/>
</dbReference>
<dbReference type="Pfam" id="PF16879">
    <property type="entry name" value="Sin3a_C"/>
    <property type="match status" value="1"/>
</dbReference>
<feature type="compositionally biased region" description="Acidic residues" evidence="8">
    <location>
        <begin position="629"/>
        <end position="642"/>
    </location>
</feature>
<evidence type="ECO:0000256" key="8">
    <source>
        <dbReference type="SAM" id="MobiDB-lite"/>
    </source>
</evidence>
<keyword evidence="6 7" id="KW-0539">Nucleus</keyword>
<feature type="region of interest" description="Disordered" evidence="8">
    <location>
        <begin position="110"/>
        <end position="194"/>
    </location>
</feature>
<evidence type="ECO:0000256" key="1">
    <source>
        <dbReference type="ARBA" id="ARBA00004123"/>
    </source>
</evidence>
<evidence type="ECO:0000313" key="10">
    <source>
        <dbReference type="Ensembl" id="ENSONIP00000067864.1"/>
    </source>
</evidence>
<name>A0A669E8F9_ORENI</name>
<comment type="subcellular location">
    <subcellularLocation>
        <location evidence="1 7">Nucleus</location>
    </subcellularLocation>
</comment>
<dbReference type="InterPro" id="IPR003822">
    <property type="entry name" value="PAH"/>
</dbReference>
<keyword evidence="4" id="KW-0805">Transcription regulation</keyword>
<evidence type="ECO:0000256" key="3">
    <source>
        <dbReference type="ARBA" id="ARBA00022737"/>
    </source>
</evidence>
<organism evidence="10 11">
    <name type="scientific">Oreochromis niloticus</name>
    <name type="common">Nile tilapia</name>
    <name type="synonym">Tilapia nilotica</name>
    <dbReference type="NCBI Taxonomy" id="8128"/>
    <lineage>
        <taxon>Eukaryota</taxon>
        <taxon>Metazoa</taxon>
        <taxon>Chordata</taxon>
        <taxon>Craniata</taxon>
        <taxon>Vertebrata</taxon>
        <taxon>Euteleostomi</taxon>
        <taxon>Actinopterygii</taxon>
        <taxon>Neopterygii</taxon>
        <taxon>Teleostei</taxon>
        <taxon>Neoteleostei</taxon>
        <taxon>Acanthomorphata</taxon>
        <taxon>Ovalentaria</taxon>
        <taxon>Cichlomorphae</taxon>
        <taxon>Cichliformes</taxon>
        <taxon>Cichlidae</taxon>
        <taxon>African cichlids</taxon>
        <taxon>Pseudocrenilabrinae</taxon>
        <taxon>Oreochromini</taxon>
        <taxon>Oreochromis</taxon>
    </lineage>
</organism>
<dbReference type="FunFam" id="1.20.1160.11:FF:000001">
    <property type="entry name" value="Paired amphipathic helix protein Sin3"/>
    <property type="match status" value="1"/>
</dbReference>
<feature type="compositionally biased region" description="Gly residues" evidence="8">
    <location>
        <begin position="646"/>
        <end position="661"/>
    </location>
</feature>
<feature type="compositionally biased region" description="Low complexity" evidence="8">
    <location>
        <begin position="117"/>
        <end position="140"/>
    </location>
</feature>
<dbReference type="PROSITE" id="PS51477">
    <property type="entry name" value="PAH"/>
    <property type="match status" value="2"/>
</dbReference>
<dbReference type="InterPro" id="IPR031693">
    <property type="entry name" value="Sin3_C"/>
</dbReference>
<dbReference type="GO" id="GO:0000122">
    <property type="term" value="P:negative regulation of transcription by RNA polymerase II"/>
    <property type="evidence" value="ECO:0007669"/>
    <property type="project" value="TreeGrafter"/>
</dbReference>
<evidence type="ECO:0000256" key="2">
    <source>
        <dbReference type="ARBA" id="ARBA00022491"/>
    </source>
</evidence>
<evidence type="ECO:0000259" key="9">
    <source>
        <dbReference type="SMART" id="SM00761"/>
    </source>
</evidence>
<keyword evidence="11" id="KW-1185">Reference proteome</keyword>
<evidence type="ECO:0000256" key="5">
    <source>
        <dbReference type="ARBA" id="ARBA00023163"/>
    </source>
</evidence>
<reference evidence="10" key="3">
    <citation type="submission" date="2025-09" db="UniProtKB">
        <authorList>
            <consortium name="Ensembl"/>
        </authorList>
    </citation>
    <scope>IDENTIFICATION</scope>
</reference>
<dbReference type="GO" id="GO:0070822">
    <property type="term" value="C:Sin3-type complex"/>
    <property type="evidence" value="ECO:0007669"/>
    <property type="project" value="TreeGrafter"/>
</dbReference>
<feature type="region of interest" description="Disordered" evidence="8">
    <location>
        <begin position="629"/>
        <end position="662"/>
    </location>
</feature>
<dbReference type="GO" id="GO:0003714">
    <property type="term" value="F:transcription corepressor activity"/>
    <property type="evidence" value="ECO:0007669"/>
    <property type="project" value="InterPro"/>
</dbReference>
<dbReference type="FunFam" id="1.20.1160.11:FF:000002">
    <property type="entry name" value="Paired amphipathic helix protein SIN3"/>
    <property type="match status" value="1"/>
</dbReference>
<dbReference type="InterPro" id="IPR013194">
    <property type="entry name" value="HDAC_interact_dom"/>
</dbReference>
<dbReference type="SUPFAM" id="SSF47762">
    <property type="entry name" value="PAH2 domain"/>
    <property type="match status" value="3"/>
</dbReference>
<evidence type="ECO:0000256" key="6">
    <source>
        <dbReference type="ARBA" id="ARBA00023242"/>
    </source>
</evidence>
<feature type="region of interest" description="Disordered" evidence="8">
    <location>
        <begin position="550"/>
        <end position="570"/>
    </location>
</feature>
<reference evidence="11" key="1">
    <citation type="submission" date="2012-01" db="EMBL/GenBank/DDBJ databases">
        <title>The Genome Sequence of Oreochromis niloticus (Nile Tilapia).</title>
        <authorList>
            <consortium name="Broad Institute Genome Assembly Team"/>
            <consortium name="Broad Institute Sequencing Platform"/>
            <person name="Di Palma F."/>
            <person name="Johnson J."/>
            <person name="Lander E.S."/>
            <person name="Lindblad-Toh K."/>
        </authorList>
    </citation>
    <scope>NUCLEOTIDE SEQUENCE [LARGE SCALE GENOMIC DNA]</scope>
</reference>
<feature type="domain" description="Histone deacetylase interacting" evidence="9">
    <location>
        <begin position="341"/>
        <end position="441"/>
    </location>
</feature>
<keyword evidence="5" id="KW-0804">Transcription</keyword>
<feature type="compositionally biased region" description="Low complexity" evidence="8">
    <location>
        <begin position="151"/>
        <end position="194"/>
    </location>
</feature>
<dbReference type="InterPro" id="IPR036600">
    <property type="entry name" value="PAH_sf"/>
</dbReference>
<protein>
    <submittedName>
        <fullName evidence="10">SIN3 transcription regulator family member B</fullName>
    </submittedName>
</protein>
<gene>
    <name evidence="10" type="primary">SIN3B</name>
    <name evidence="10" type="synonym">sin3b</name>
</gene>
<evidence type="ECO:0000313" key="11">
    <source>
        <dbReference type="Proteomes" id="UP000005207"/>
    </source>
</evidence>
<dbReference type="PANTHER" id="PTHR12346">
    <property type="entry name" value="SIN3B-RELATED"/>
    <property type="match status" value="1"/>
</dbReference>
<feature type="compositionally biased region" description="Polar residues" evidence="8">
    <location>
        <begin position="559"/>
        <end position="570"/>
    </location>
</feature>
<evidence type="ECO:0000256" key="7">
    <source>
        <dbReference type="PROSITE-ProRule" id="PRU00810"/>
    </source>
</evidence>
<dbReference type="InterPro" id="IPR039774">
    <property type="entry name" value="Sin3-like"/>
</dbReference>
<dbReference type="AlphaFoldDB" id="A0A669E8F9"/>
<proteinExistence type="predicted"/>
<evidence type="ECO:0000256" key="4">
    <source>
        <dbReference type="ARBA" id="ARBA00023015"/>
    </source>
</evidence>
<dbReference type="PANTHER" id="PTHR12346:SF1">
    <property type="entry name" value="PAIRED AMPHIPATHIC HELIX PROTEIN SIN3B"/>
    <property type="match status" value="1"/>
</dbReference>
<dbReference type="GeneTree" id="ENSGT00940000159560"/>